<feature type="transmembrane region" description="Helical" evidence="1">
    <location>
        <begin position="21"/>
        <end position="39"/>
    </location>
</feature>
<dbReference type="EMBL" id="JABFCZ010000012">
    <property type="protein sequence ID" value="MBD1547051.1"/>
    <property type="molecule type" value="Genomic_DNA"/>
</dbReference>
<protein>
    <submittedName>
        <fullName evidence="2">Uncharacterized protein</fullName>
    </submittedName>
</protein>
<keyword evidence="1" id="KW-0812">Transmembrane</keyword>
<evidence type="ECO:0000256" key="1">
    <source>
        <dbReference type="SAM" id="Phobius"/>
    </source>
</evidence>
<keyword evidence="1" id="KW-0472">Membrane</keyword>
<sequence length="128" mass="13676">MSRNWRLTYLNLREKIPQISPVAVVVVGFIVVGIGLLSLQSGVGPANYSAAEGTVLSWSRNLDETGSPAVWVFLQLDTGERVTATAQASGRAPLVGETLSLTKKTTSSGRTIYLWNSQSPISRDAVNG</sequence>
<dbReference type="AlphaFoldDB" id="A0A926NZA9"/>
<keyword evidence="1" id="KW-1133">Transmembrane helix</keyword>
<accession>A0A926NZA9</accession>
<evidence type="ECO:0000313" key="2">
    <source>
        <dbReference type="EMBL" id="MBD1547051.1"/>
    </source>
</evidence>
<comment type="caution">
    <text evidence="2">The sequence shown here is derived from an EMBL/GenBank/DDBJ whole genome shotgun (WGS) entry which is preliminary data.</text>
</comment>
<proteinExistence type="predicted"/>
<dbReference type="RefSeq" id="WP_190291803.1">
    <property type="nucleotide sequence ID" value="NZ_JABFCZ010000012.1"/>
</dbReference>
<gene>
    <name evidence="2" type="ORF">HK439_12315</name>
</gene>
<dbReference type="Proteomes" id="UP000598467">
    <property type="component" value="Unassembled WGS sequence"/>
</dbReference>
<evidence type="ECO:0000313" key="3">
    <source>
        <dbReference type="Proteomes" id="UP000598467"/>
    </source>
</evidence>
<reference evidence="2" key="1">
    <citation type="submission" date="2020-05" db="EMBL/GenBank/DDBJ databases">
        <title>Identification of trans-AT polyketide cluster in two marine bacteria, producers of a novel glutaramide-containing polyketide sesbanimide D and analogs.</title>
        <authorList>
            <person name="Kacar D."/>
            <person name="Rodriguez P."/>
            <person name="Canedo L."/>
            <person name="Gonzalez E."/>
            <person name="Galan B."/>
            <person name="De La Calle F."/>
            <person name="Garcia J.L."/>
        </authorList>
    </citation>
    <scope>NUCLEOTIDE SEQUENCE</scope>
    <source>
        <strain evidence="2">PHM038</strain>
    </source>
</reference>
<name>A0A926NZA9_9HYPH</name>
<organism evidence="2 3">
    <name type="scientific">Roseibium aggregatum</name>
    <dbReference type="NCBI Taxonomy" id="187304"/>
    <lineage>
        <taxon>Bacteria</taxon>
        <taxon>Pseudomonadati</taxon>
        <taxon>Pseudomonadota</taxon>
        <taxon>Alphaproteobacteria</taxon>
        <taxon>Hyphomicrobiales</taxon>
        <taxon>Stappiaceae</taxon>
        <taxon>Roseibium</taxon>
    </lineage>
</organism>